<feature type="compositionally biased region" description="Low complexity" evidence="1">
    <location>
        <begin position="13"/>
        <end position="32"/>
    </location>
</feature>
<feature type="non-terminal residue" evidence="2">
    <location>
        <position position="133"/>
    </location>
</feature>
<keyword evidence="3" id="KW-1185">Reference proteome</keyword>
<comment type="caution">
    <text evidence="2">The sequence shown here is derived from an EMBL/GenBank/DDBJ whole genome shotgun (WGS) entry which is preliminary data.</text>
</comment>
<feature type="compositionally biased region" description="Acidic residues" evidence="1">
    <location>
        <begin position="1"/>
        <end position="12"/>
    </location>
</feature>
<dbReference type="EMBL" id="CATNWA010002669">
    <property type="protein sequence ID" value="CAI9543487.1"/>
    <property type="molecule type" value="Genomic_DNA"/>
</dbReference>
<organism evidence="2 3">
    <name type="scientific">Staurois parvus</name>
    <dbReference type="NCBI Taxonomy" id="386267"/>
    <lineage>
        <taxon>Eukaryota</taxon>
        <taxon>Metazoa</taxon>
        <taxon>Chordata</taxon>
        <taxon>Craniata</taxon>
        <taxon>Vertebrata</taxon>
        <taxon>Euteleostomi</taxon>
        <taxon>Amphibia</taxon>
        <taxon>Batrachia</taxon>
        <taxon>Anura</taxon>
        <taxon>Neobatrachia</taxon>
        <taxon>Ranoidea</taxon>
        <taxon>Ranidae</taxon>
        <taxon>Staurois</taxon>
    </lineage>
</organism>
<evidence type="ECO:0000313" key="3">
    <source>
        <dbReference type="Proteomes" id="UP001162483"/>
    </source>
</evidence>
<gene>
    <name evidence="2" type="ORF">SPARVUS_LOCUS2284734</name>
</gene>
<dbReference type="Proteomes" id="UP001162483">
    <property type="component" value="Unassembled WGS sequence"/>
</dbReference>
<proteinExistence type="predicted"/>
<name>A0ABN9B7C6_9NEOB</name>
<sequence>MATDSPMEDTESSDFLSSSDSLLSSASTTTSTNQEHPSYVGFDVFLSESLAEPTKGEKDFEDVRMIPNSRLTSASHPVLIHLENEYQARRTFWHQHTGQNCRYSGEVEGWTSYPSRSKLRSRVSPLMNRKQEK</sequence>
<evidence type="ECO:0000256" key="1">
    <source>
        <dbReference type="SAM" id="MobiDB-lite"/>
    </source>
</evidence>
<evidence type="ECO:0000313" key="2">
    <source>
        <dbReference type="EMBL" id="CAI9543487.1"/>
    </source>
</evidence>
<accession>A0ABN9B7C6</accession>
<feature type="region of interest" description="Disordered" evidence="1">
    <location>
        <begin position="1"/>
        <end position="38"/>
    </location>
</feature>
<reference evidence="2" key="1">
    <citation type="submission" date="2023-05" db="EMBL/GenBank/DDBJ databases">
        <authorList>
            <person name="Stuckert A."/>
        </authorList>
    </citation>
    <scope>NUCLEOTIDE SEQUENCE</scope>
</reference>
<protein>
    <submittedName>
        <fullName evidence="2">Uncharacterized protein</fullName>
    </submittedName>
</protein>